<evidence type="ECO:0000313" key="2">
    <source>
        <dbReference type="Proteomes" id="UP001143981"/>
    </source>
</evidence>
<dbReference type="EMBL" id="JANBOI010001942">
    <property type="protein sequence ID" value="KAJ1725884.1"/>
    <property type="molecule type" value="Genomic_DNA"/>
</dbReference>
<reference evidence="1" key="1">
    <citation type="submission" date="2022-07" db="EMBL/GenBank/DDBJ databases">
        <title>Phylogenomic reconstructions and comparative analyses of Kickxellomycotina fungi.</title>
        <authorList>
            <person name="Reynolds N.K."/>
            <person name="Stajich J.E."/>
            <person name="Barry K."/>
            <person name="Grigoriev I.V."/>
            <person name="Crous P."/>
            <person name="Smith M.E."/>
        </authorList>
    </citation>
    <scope>NUCLEOTIDE SEQUENCE</scope>
    <source>
        <strain evidence="1">BCRC 34381</strain>
    </source>
</reference>
<proteinExistence type="predicted"/>
<gene>
    <name evidence="1" type="ORF">LPJ61_005583</name>
</gene>
<dbReference type="AlphaFoldDB" id="A0A9W7Y8K6"/>
<evidence type="ECO:0000313" key="1">
    <source>
        <dbReference type="EMBL" id="KAJ1725884.1"/>
    </source>
</evidence>
<dbReference type="Proteomes" id="UP001143981">
    <property type="component" value="Unassembled WGS sequence"/>
</dbReference>
<protein>
    <submittedName>
        <fullName evidence="1">Uncharacterized protein</fullName>
    </submittedName>
</protein>
<accession>A0A9W7Y8K6</accession>
<comment type="caution">
    <text evidence="1">The sequence shown here is derived from an EMBL/GenBank/DDBJ whole genome shotgun (WGS) entry which is preliminary data.</text>
</comment>
<sequence length="91" mass="10200">MDYPFADDTLFRGNSDSLRVLSMNVDSELIAMAHKYRVFESGRFTSLKSVRVKNINISSLKPGAPERIATEFALMVAPTTQILTIEDITMD</sequence>
<dbReference type="OrthoDB" id="5529877at2759"/>
<name>A0A9W7Y8K6_9FUNG</name>
<organism evidence="1 2">
    <name type="scientific">Coemansia biformis</name>
    <dbReference type="NCBI Taxonomy" id="1286918"/>
    <lineage>
        <taxon>Eukaryota</taxon>
        <taxon>Fungi</taxon>
        <taxon>Fungi incertae sedis</taxon>
        <taxon>Zoopagomycota</taxon>
        <taxon>Kickxellomycotina</taxon>
        <taxon>Kickxellomycetes</taxon>
        <taxon>Kickxellales</taxon>
        <taxon>Kickxellaceae</taxon>
        <taxon>Coemansia</taxon>
    </lineage>
</organism>
<keyword evidence="2" id="KW-1185">Reference proteome</keyword>
<feature type="non-terminal residue" evidence="1">
    <location>
        <position position="91"/>
    </location>
</feature>